<protein>
    <submittedName>
        <fullName evidence="5">DNA-binding HxlR family transcriptional regulator</fullName>
    </submittedName>
</protein>
<dbReference type="SUPFAM" id="SSF46785">
    <property type="entry name" value="Winged helix' DNA-binding domain"/>
    <property type="match status" value="1"/>
</dbReference>
<keyword evidence="6" id="KW-1185">Reference proteome</keyword>
<evidence type="ECO:0000313" key="6">
    <source>
        <dbReference type="Proteomes" id="UP001243364"/>
    </source>
</evidence>
<keyword evidence="2 5" id="KW-0238">DNA-binding</keyword>
<evidence type="ECO:0000256" key="2">
    <source>
        <dbReference type="ARBA" id="ARBA00023125"/>
    </source>
</evidence>
<evidence type="ECO:0000256" key="1">
    <source>
        <dbReference type="ARBA" id="ARBA00023015"/>
    </source>
</evidence>
<evidence type="ECO:0000256" key="3">
    <source>
        <dbReference type="ARBA" id="ARBA00023163"/>
    </source>
</evidence>
<dbReference type="EMBL" id="JAUSYA010000001">
    <property type="protein sequence ID" value="MDQ0681806.1"/>
    <property type="molecule type" value="Genomic_DNA"/>
</dbReference>
<dbReference type="Proteomes" id="UP001243364">
    <property type="component" value="Unassembled WGS sequence"/>
</dbReference>
<dbReference type="InterPro" id="IPR036388">
    <property type="entry name" value="WH-like_DNA-bd_sf"/>
</dbReference>
<dbReference type="Pfam" id="PF01638">
    <property type="entry name" value="HxlR"/>
    <property type="match status" value="1"/>
</dbReference>
<keyword evidence="3" id="KW-0804">Transcription</keyword>
<reference evidence="5 6" key="1">
    <citation type="submission" date="2023-07" db="EMBL/GenBank/DDBJ databases">
        <title>Comparative genomics of wheat-associated soil bacteria to identify genetic determinants of phenazine resistance.</title>
        <authorList>
            <person name="Mouncey N."/>
        </authorList>
    </citation>
    <scope>NUCLEOTIDE SEQUENCE [LARGE SCALE GENOMIC DNA]</scope>
    <source>
        <strain evidence="5 6">W4I19-2</strain>
    </source>
</reference>
<accession>A0ABU0PV36</accession>
<feature type="domain" description="HTH hxlR-type" evidence="4">
    <location>
        <begin position="38"/>
        <end position="141"/>
    </location>
</feature>
<name>A0ABU0PV36_STRAH</name>
<dbReference type="InterPro" id="IPR036390">
    <property type="entry name" value="WH_DNA-bd_sf"/>
</dbReference>
<dbReference type="PROSITE" id="PS51118">
    <property type="entry name" value="HTH_HXLR"/>
    <property type="match status" value="1"/>
</dbReference>
<keyword evidence="1" id="KW-0805">Transcription regulation</keyword>
<proteinExistence type="predicted"/>
<organism evidence="5 6">
    <name type="scientific">Streptomyces achromogenes</name>
    <dbReference type="NCBI Taxonomy" id="67255"/>
    <lineage>
        <taxon>Bacteria</taxon>
        <taxon>Bacillati</taxon>
        <taxon>Actinomycetota</taxon>
        <taxon>Actinomycetes</taxon>
        <taxon>Kitasatosporales</taxon>
        <taxon>Streptomycetaceae</taxon>
        <taxon>Streptomyces</taxon>
    </lineage>
</organism>
<gene>
    <name evidence="5" type="ORF">QFZ56_000769</name>
</gene>
<sequence>MELPFRVYLLIAQSLTFPQLLARLPYTFGMDESAMGPCKTVDGGITRVFVLLGKRWTGLIVAVLMERPVHFADLRRAIPGISERMLSDRLSELGAAGLVVREVDAGPPLRVAYRLTEAGAALGPALAELRDWAERYLPDGQHGACRGAEAAAPGK</sequence>
<dbReference type="Gene3D" id="1.10.10.10">
    <property type="entry name" value="Winged helix-like DNA-binding domain superfamily/Winged helix DNA-binding domain"/>
    <property type="match status" value="1"/>
</dbReference>
<comment type="caution">
    <text evidence="5">The sequence shown here is derived from an EMBL/GenBank/DDBJ whole genome shotgun (WGS) entry which is preliminary data.</text>
</comment>
<dbReference type="PANTHER" id="PTHR33204">
    <property type="entry name" value="TRANSCRIPTIONAL REGULATOR, MARR FAMILY"/>
    <property type="match status" value="1"/>
</dbReference>
<dbReference type="GO" id="GO:0003677">
    <property type="term" value="F:DNA binding"/>
    <property type="evidence" value="ECO:0007669"/>
    <property type="project" value="UniProtKB-KW"/>
</dbReference>
<dbReference type="PANTHER" id="PTHR33204:SF37">
    <property type="entry name" value="HTH-TYPE TRANSCRIPTIONAL REGULATOR YODB"/>
    <property type="match status" value="1"/>
</dbReference>
<dbReference type="InterPro" id="IPR002577">
    <property type="entry name" value="HTH_HxlR"/>
</dbReference>
<evidence type="ECO:0000313" key="5">
    <source>
        <dbReference type="EMBL" id="MDQ0681806.1"/>
    </source>
</evidence>
<evidence type="ECO:0000259" key="4">
    <source>
        <dbReference type="PROSITE" id="PS51118"/>
    </source>
</evidence>